<sequence>MRITKKDKRDQSSTSPCAHLRAAYHNCFNRSFFLAPLTITGLVSFSFSWLFSSLKPLLNPNYYPLHTFCIGGIQRSLSKDSGAKRSVFLSGKNTELAFLNIWMISI</sequence>
<reference evidence="2" key="1">
    <citation type="submission" date="2020-03" db="EMBL/GenBank/DDBJ databases">
        <authorList>
            <person name="Zhang R."/>
        </authorList>
    </citation>
    <scope>NUCLEOTIDE SEQUENCE</scope>
</reference>
<dbReference type="EMBL" id="GILB01006242">
    <property type="protein sequence ID" value="NUU86575.1"/>
    <property type="molecule type" value="Transcribed_RNA"/>
</dbReference>
<organism evidence="2">
    <name type="scientific">Populus davidiana</name>
    <dbReference type="NCBI Taxonomy" id="266767"/>
    <lineage>
        <taxon>Eukaryota</taxon>
        <taxon>Viridiplantae</taxon>
        <taxon>Streptophyta</taxon>
        <taxon>Embryophyta</taxon>
        <taxon>Tracheophyta</taxon>
        <taxon>Spermatophyta</taxon>
        <taxon>Magnoliopsida</taxon>
        <taxon>eudicotyledons</taxon>
        <taxon>Gunneridae</taxon>
        <taxon>Pentapetalae</taxon>
        <taxon>rosids</taxon>
        <taxon>fabids</taxon>
        <taxon>Malpighiales</taxon>
        <taxon>Salicaceae</taxon>
        <taxon>Saliceae</taxon>
        <taxon>Populus</taxon>
    </lineage>
</organism>
<evidence type="ECO:0000256" key="1">
    <source>
        <dbReference type="SAM" id="Phobius"/>
    </source>
</evidence>
<keyword evidence="1" id="KW-1133">Transmembrane helix</keyword>
<protein>
    <submittedName>
        <fullName evidence="2">Uncharacterized protein</fullName>
    </submittedName>
</protein>
<accession>A0A6M2ESL3</accession>
<name>A0A6M2ESL3_9ROSI</name>
<proteinExistence type="predicted"/>
<feature type="transmembrane region" description="Helical" evidence="1">
    <location>
        <begin position="31"/>
        <end position="51"/>
    </location>
</feature>
<keyword evidence="1" id="KW-0812">Transmembrane</keyword>
<dbReference type="AlphaFoldDB" id="A0A6M2ESL3"/>
<keyword evidence="1" id="KW-0472">Membrane</keyword>
<evidence type="ECO:0000313" key="2">
    <source>
        <dbReference type="EMBL" id="NUU86575.1"/>
    </source>
</evidence>